<dbReference type="Pfam" id="PF00308">
    <property type="entry name" value="Bac_DnaA"/>
    <property type="match status" value="1"/>
</dbReference>
<dbReference type="InterPro" id="IPR027417">
    <property type="entry name" value="P-loop_NTPase"/>
</dbReference>
<dbReference type="InterPro" id="IPR055199">
    <property type="entry name" value="Hda_lid"/>
</dbReference>
<evidence type="ECO:0000313" key="4">
    <source>
        <dbReference type="Proteomes" id="UP001269819"/>
    </source>
</evidence>
<dbReference type="PANTHER" id="PTHR30050">
    <property type="entry name" value="CHROMOSOMAL REPLICATION INITIATOR PROTEIN DNAA"/>
    <property type="match status" value="1"/>
</dbReference>
<gene>
    <name evidence="3" type="primary">hda</name>
    <name evidence="3" type="ORF">RYS15_17355</name>
</gene>
<dbReference type="EMBL" id="JAWIIJ010000014">
    <property type="protein sequence ID" value="MDV2080457.1"/>
    <property type="molecule type" value="Genomic_DNA"/>
</dbReference>
<dbReference type="RefSeq" id="WP_282450557.1">
    <property type="nucleotide sequence ID" value="NZ_JAWIIJ010000014.1"/>
</dbReference>
<dbReference type="Gene3D" id="3.40.50.300">
    <property type="entry name" value="P-loop containing nucleotide triphosphate hydrolases"/>
    <property type="match status" value="1"/>
</dbReference>
<evidence type="ECO:0000313" key="3">
    <source>
        <dbReference type="EMBL" id="MDV2080457.1"/>
    </source>
</evidence>
<dbReference type="InterPro" id="IPR017788">
    <property type="entry name" value="Hda"/>
</dbReference>
<sequence length="234" mass="25751">MSGPQLTLGVKLRDDARFDNFHGERNASAANRLKQLVDAGGGSGLQVVVLCGDSDTGKSHLLQAACHQAEGRSERTVCISMEEVLPFGPGALAGLEQLDLICLDDLDLIAGKADWEEAVFHLYNRILDRGRRLMVSLSAPPSVVSFGLRDLLSRLQHGLVIQVGIYRDDDRLTILRTRAEQRGLVLADDVAGFIMRRAPRKLADLLAILDRLDENSLRAQRKLTIPFVKSVMGW</sequence>
<dbReference type="Proteomes" id="UP001269819">
    <property type="component" value="Unassembled WGS sequence"/>
</dbReference>
<reference evidence="3 4" key="1">
    <citation type="submission" date="2023-10" db="EMBL/GenBank/DDBJ databases">
        <title>Characteristics and mechanism of a salt-tolerant marine origin heterotrophic nitrifying- aerobic denitrifying bacteria Marinobacter xestospongiae HN1.</title>
        <authorList>
            <person name="Qi R."/>
        </authorList>
    </citation>
    <scope>NUCLEOTIDE SEQUENCE [LARGE SCALE GENOMIC DNA]</scope>
    <source>
        <strain evidence="3 4">HN1</strain>
    </source>
</reference>
<organism evidence="3 4">
    <name type="scientific">Marinobacter xestospongiae</name>
    <dbReference type="NCBI Taxonomy" id="994319"/>
    <lineage>
        <taxon>Bacteria</taxon>
        <taxon>Pseudomonadati</taxon>
        <taxon>Pseudomonadota</taxon>
        <taxon>Gammaproteobacteria</taxon>
        <taxon>Pseudomonadales</taxon>
        <taxon>Marinobacteraceae</taxon>
        <taxon>Marinobacter</taxon>
    </lineage>
</organism>
<name>A0ABU3W1Q6_9GAMM</name>
<evidence type="ECO:0000259" key="2">
    <source>
        <dbReference type="Pfam" id="PF22688"/>
    </source>
</evidence>
<dbReference type="SUPFAM" id="SSF52540">
    <property type="entry name" value="P-loop containing nucleoside triphosphate hydrolases"/>
    <property type="match status" value="1"/>
</dbReference>
<dbReference type="InterPro" id="IPR013317">
    <property type="entry name" value="DnaA_dom"/>
</dbReference>
<accession>A0ABU3W1Q6</accession>
<keyword evidence="4" id="KW-1185">Reference proteome</keyword>
<dbReference type="NCBIfam" id="TIGR03420">
    <property type="entry name" value="DnaA_homol_Hda"/>
    <property type="match status" value="1"/>
</dbReference>
<feature type="domain" description="Hda lid" evidence="2">
    <location>
        <begin position="168"/>
        <end position="232"/>
    </location>
</feature>
<evidence type="ECO:0000259" key="1">
    <source>
        <dbReference type="Pfam" id="PF00308"/>
    </source>
</evidence>
<comment type="caution">
    <text evidence="3">The sequence shown here is derived from an EMBL/GenBank/DDBJ whole genome shotgun (WGS) entry which is preliminary data.</text>
</comment>
<dbReference type="Gene3D" id="1.10.8.60">
    <property type="match status" value="1"/>
</dbReference>
<dbReference type="PANTHER" id="PTHR30050:SF5">
    <property type="entry name" value="DNAA REGULATORY INACTIVATOR HDA"/>
    <property type="match status" value="1"/>
</dbReference>
<proteinExistence type="predicted"/>
<protein>
    <submittedName>
        <fullName evidence="3">DnaA regulatory inactivator Hda</fullName>
    </submittedName>
</protein>
<dbReference type="Pfam" id="PF22688">
    <property type="entry name" value="Hda_lid"/>
    <property type="match status" value="1"/>
</dbReference>
<feature type="domain" description="Chromosomal replication initiator protein DnaA ATPAse" evidence="1">
    <location>
        <begin position="96"/>
        <end position="161"/>
    </location>
</feature>